<reference evidence="1 2" key="1">
    <citation type="journal article" date="2019" name="Emerg. Microbes Infect.">
        <title>Comprehensive subspecies identification of 175 nontuberculous mycobacteria species based on 7547 genomic profiles.</title>
        <authorList>
            <person name="Matsumoto Y."/>
            <person name="Kinjo T."/>
            <person name="Motooka D."/>
            <person name="Nabeya D."/>
            <person name="Jung N."/>
            <person name="Uechi K."/>
            <person name="Horii T."/>
            <person name="Iida T."/>
            <person name="Fujita J."/>
            <person name="Nakamura S."/>
        </authorList>
    </citation>
    <scope>NUCLEOTIDE SEQUENCE [LARGE SCALE GENOMIC DNA]</scope>
    <source>
        <strain evidence="1 2">JCM 15657</strain>
    </source>
</reference>
<dbReference type="AlphaFoldDB" id="A0A7I7NEI5"/>
<dbReference type="RefSeq" id="WP_163745376.1">
    <property type="nucleotide sequence ID" value="NZ_AP022581.1"/>
</dbReference>
<accession>A0A7I7NEI5</accession>
<evidence type="ECO:0000313" key="2">
    <source>
        <dbReference type="Proteomes" id="UP000466396"/>
    </source>
</evidence>
<protein>
    <submittedName>
        <fullName evidence="1">Uncharacterized protein</fullName>
    </submittedName>
</protein>
<keyword evidence="2" id="KW-1185">Reference proteome</keyword>
<proteinExistence type="predicted"/>
<name>A0A7I7NEI5_9MYCO</name>
<dbReference type="EMBL" id="AP022581">
    <property type="protein sequence ID" value="BBX94789.1"/>
    <property type="molecule type" value="Genomic_DNA"/>
</dbReference>
<evidence type="ECO:0000313" key="1">
    <source>
        <dbReference type="EMBL" id="BBX94789.1"/>
    </source>
</evidence>
<dbReference type="Proteomes" id="UP000466396">
    <property type="component" value="Chromosome"/>
</dbReference>
<sequence length="59" mass="6585">MRASLYQASDRANHLTDEILITAGGFIGQLPRPSPTLIGYRDSPPWSVAELRELFEQQA</sequence>
<gene>
    <name evidence="1" type="ORF">MLAC_00830</name>
</gene>
<organism evidence="1 2">
    <name type="scientific">Mycobacterium lacus</name>
    <dbReference type="NCBI Taxonomy" id="169765"/>
    <lineage>
        <taxon>Bacteria</taxon>
        <taxon>Bacillati</taxon>
        <taxon>Actinomycetota</taxon>
        <taxon>Actinomycetes</taxon>
        <taxon>Mycobacteriales</taxon>
        <taxon>Mycobacteriaceae</taxon>
        <taxon>Mycobacterium</taxon>
    </lineage>
</organism>
<dbReference type="KEGG" id="mlj:MLAC_00830"/>